<reference evidence="2 3" key="1">
    <citation type="submission" date="2024-03" db="EMBL/GenBank/DDBJ databases">
        <title>Aureococcus anophagefferens CCMP1851 and Kratosvirus quantuckense: Draft genome of a second virus-susceptible host strain in the model system.</title>
        <authorList>
            <person name="Chase E."/>
            <person name="Truchon A.R."/>
            <person name="Schepens W."/>
            <person name="Wilhelm S.W."/>
        </authorList>
    </citation>
    <scope>NUCLEOTIDE SEQUENCE [LARGE SCALE GENOMIC DNA]</scope>
    <source>
        <strain evidence="2 3">CCMP1851</strain>
    </source>
</reference>
<feature type="region of interest" description="Disordered" evidence="1">
    <location>
        <begin position="1924"/>
        <end position="1948"/>
    </location>
</feature>
<evidence type="ECO:0000256" key="1">
    <source>
        <dbReference type="SAM" id="MobiDB-lite"/>
    </source>
</evidence>
<sequence>MDAGDRATFADAVQAEVIVAKGDSGHAAVAIAPDGAAAKAGAHLVAVGPRRAAPSGGAAAPTRGATRGAGWRSPVVAAVAAATLIPLIWLGAVARRHLGAAHADVTVRFNGRDVLVDVDAVPLFQKSLLHEVSVTSADCAVDVSFVAAKKHKAPKLERLGEVSVRPARAWPLVSRAAKRGRREAVSARIHGLDFDVLWRSRRPDEVVAAALTCDVASKTKLWHLAPIHTFIRGATLCATANWFREDPPEVKKKLSVSLEPSKIRALVEQVERAWDEADALDSLTLEAPRVEVAVEVPTLDNGTSAVPTAVIALAPFDVALRRGAPSTCDPLTLTAFDREGRVAPALLDQALRRRLTLRPAMDESTFLGALLGPDHSLDVGDPNAPRPRKQQNRTRAPDRAAPGGGGGDGDGYVDFDEDCGDIYDHCQAFSWDETYDVMICVSASRAACFYFSSTERDDDANYDAVTAVVDTDGPNDVLGKVLSWTDGEFDGYWNAAVYGYALEDVAEGSAQDEHRDLEGGFYVYDGLEASVLVSANAYAVAYAPSEYRTLLLALRVERDDQTDVESAVFGEVDWSDGVGDRAAQLKLFAFDYLDDVPARFGATLHLADNSGDDDGDSFAGDASFVVEVAEAQELYAHGGVYYRDEGSHHAYGFTLNEDAAFPFNFMGEVASTNGPGVDYGFSLAAYDDGEGVFSLGGNFVGQVGEEGYADDVTMSVSLWETETAFYTNGNLMMDFERGWDMSGDLSANDDGEETLGLSGYASIHVMEDDEPEVSMSMGLEESVANFQLYGGVTAEHEESAGADDDDDGFSLDTSAYLSGYDDGDAVVALELGSGLRVRDASTANDVEFSLALYDNTDAGMELAASVALYDIDHGVSGGAGLQVTEDGWDQKVDLWSYFNGYVGEDGHEDVELNLSLGENVETWDATVALTVDTDEDWNFVYGVYVNDDGAPDVAFGGNFNVRAFQSGYDDFTLDFAFSEDVADLQVSASLAANEDPGYSECESCFALSSNLDVSSDGEHEVSLWQNFAVYAGEDEEDAAAAGREDFDLALSFGDGVGGFAFSSTLAVDTDEDWNFQYHVDAQTDGDPHVMLGGGLNVRAFQEGYHDFLADSWFTEDVAELFWYGAVDADHDHGFALATDFSLVEAYGTGEDETSVSFATSSSFYVDEEDVGEDFYASLGVFDRTGGDSVAAWLVADDDDDGDAFELMGAVSVGNATGPFADASALRDAGGSLPTEDASFKLYASLALEYGDAAEAAYGAEGFGLSGQWIEDAAGPVDVSWLLSGHEPDEYDYRLDLSAYYQADWDDEHHAFATAESIGGFYEIGWDLCKNWGLDDADASTLESYDMDECTYEGLDMYGRVYDEADGSAYLNGGFYVDIYETVHRADHAEIGVYLDDYDDYDDYPFGDDTVFLDFGTSGSVRRDDSVELEWSSTCVVDDDERFDVGLEAYVAWGDGATCEADAVFRAWDEPDVDALVHGCMHGSDDKGIEGDAELRFYTKSHLADLDPDDARLALHATGGLDWEQTEATDDLSTLEAWSFLAVDGEPKWYHAATAAGTADKTYQGRVDTLLVVDGETVVDGGVAGGVEKHACDGCAVKAAAYDLSDHDVFAGFWVTEDVYDGAATLVGGIEAYGDGEVDGGVAAGALGLAVLGGGGDALVNGSVSGALDWDHRNAKDILAELAVTDEDGAELFYLGFEGVGSAEDGVSGNCSLTVRVDDDELFGPSASGELRVGEAGYPDVVAALALAEGGDELASFAFDVDYDEDPATRRMAVGWGGHLDLDGATVFQSRVKIRKDGRLDGGPGEVTCLNGAMHMSGAGMMDRDSMYMDMDGSIAIDNLERGALAAFEDGAIVATSLDAAMRAYKGGETKNKMTYDAADNADHACDATLDVESTMYMAAAEKAVPMSWDDDGYLELFASPAPTATPAPTRAPTGAPTAPPTTTPFPTRRGGWSDWGACYDDGDAYCACLEDESKVYQYIECDGDAVVALAGLCTCEDLSCCDWYNPDPGCATAYDGAAWQPWWHDYGIYSGKFTCAGGTPYVTWYSGDTCDDYGDDDVVWHSAWAQGFSYADFDAGWCGIDDDCEDSTSWFINDNPSKDCALVAKNPDGRCDKTNGDGVEGWDACPVSCGTCDATPAPTSWCQDSGSWHMAGSPHKDCDYVMKNPDSRCKKKDDHDVKAKHACHASCDTCDLLEDEDEDEDDDPDCQDSTTWYRNHPSKDCDHVAKSPDTRCAKDNDDGVFASVACPKACGTCDETPAPTGSCQDSGSWYMAGSPHKDCDYVMKNMDSRCKKKDDHDVKAKHACPVSCDTCDLVEDEDEDEDEDDGHDHGDDPDCQDSTTWYRNHPSKDCDHVAKNPDTRCAKDNDDGVLASVACPAACDMCDATPAPTSSCRDSGSWYMAGSPHKDCDYVMKNPDSRCKKKDDHGVKAKHACLATCGEC</sequence>
<evidence type="ECO:0000313" key="3">
    <source>
        <dbReference type="Proteomes" id="UP001363151"/>
    </source>
</evidence>
<evidence type="ECO:0000313" key="2">
    <source>
        <dbReference type="EMBL" id="KAK7254503.1"/>
    </source>
</evidence>
<name>A0ABR1GF12_AURAN</name>
<feature type="compositionally biased region" description="Low complexity" evidence="1">
    <location>
        <begin position="1924"/>
        <end position="1936"/>
    </location>
</feature>
<proteinExistence type="predicted"/>
<accession>A0ABR1GF12</accession>
<protein>
    <submittedName>
        <fullName evidence="2">Uncharacterized protein</fullName>
    </submittedName>
</protein>
<dbReference type="Proteomes" id="UP001363151">
    <property type="component" value="Unassembled WGS sequence"/>
</dbReference>
<comment type="caution">
    <text evidence="2">The sequence shown here is derived from an EMBL/GenBank/DDBJ whole genome shotgun (WGS) entry which is preliminary data.</text>
</comment>
<organism evidence="2 3">
    <name type="scientific">Aureococcus anophagefferens</name>
    <name type="common">Harmful bloom alga</name>
    <dbReference type="NCBI Taxonomy" id="44056"/>
    <lineage>
        <taxon>Eukaryota</taxon>
        <taxon>Sar</taxon>
        <taxon>Stramenopiles</taxon>
        <taxon>Ochrophyta</taxon>
        <taxon>Pelagophyceae</taxon>
        <taxon>Pelagomonadales</taxon>
        <taxon>Pelagomonadaceae</taxon>
        <taxon>Aureococcus</taxon>
    </lineage>
</organism>
<feature type="region of interest" description="Disordered" evidence="1">
    <location>
        <begin position="2319"/>
        <end position="2340"/>
    </location>
</feature>
<dbReference type="EMBL" id="JBBJCI010000024">
    <property type="protein sequence ID" value="KAK7254503.1"/>
    <property type="molecule type" value="Genomic_DNA"/>
</dbReference>
<gene>
    <name evidence="2" type="ORF">SO694_0001127</name>
</gene>
<keyword evidence="3" id="KW-1185">Reference proteome</keyword>
<feature type="region of interest" description="Disordered" evidence="1">
    <location>
        <begin position="376"/>
        <end position="410"/>
    </location>
</feature>